<dbReference type="Proteomes" id="UP000198341">
    <property type="component" value="Chromosome 10"/>
</dbReference>
<evidence type="ECO:0000313" key="6">
    <source>
        <dbReference type="Proteomes" id="UP000198341"/>
    </source>
</evidence>
<dbReference type="STRING" id="41875.K8F0D9"/>
<dbReference type="SUPFAM" id="SSF160527">
    <property type="entry name" value="V-type ATPase subunit E-like"/>
    <property type="match status" value="1"/>
</dbReference>
<dbReference type="Gene3D" id="6.10.250.1620">
    <property type="match status" value="1"/>
</dbReference>
<dbReference type="Gene3D" id="3.30.2320.30">
    <property type="entry name" value="ATP synthase, E subunit, C-terminal"/>
    <property type="match status" value="1"/>
</dbReference>
<evidence type="ECO:0000256" key="1">
    <source>
        <dbReference type="ARBA" id="ARBA00005901"/>
    </source>
</evidence>
<sequence length="225" mass="25151">MDDQEVQKQINQMVEFIKQEAEEKANEIRVAAEEEFNIEKLQMVELEKQKIKREYERKESLVSVKKKIERSTTGNVARIKVLVARDQMMEELLNASRAKLGEVSKSPQYKQLLAGLIAQGAKKLQDFQCIVRCRKQDESVCKEAIALAAGRVSGLHPTLDLRESLPPSPEISKDGKSCVGGVLVISSNGKTTCDNTLDARVKNTFEALMPEIRTEIFGADGAKIM</sequence>
<proteinExistence type="inferred from homology"/>
<gene>
    <name evidence="5" type="ordered locus">Bathy10g03120</name>
</gene>
<name>K8F0D9_9CHLO</name>
<keyword evidence="4" id="KW-0175">Coiled coil</keyword>
<evidence type="ECO:0000313" key="5">
    <source>
        <dbReference type="EMBL" id="CCO18250.1"/>
    </source>
</evidence>
<dbReference type="PANTHER" id="PTHR45715">
    <property type="entry name" value="ATPASE H+-TRANSPORTING V1 SUBUNIT E1A-RELATED"/>
    <property type="match status" value="1"/>
</dbReference>
<dbReference type="InterPro" id="IPR038495">
    <property type="entry name" value="ATPase_E_C"/>
</dbReference>
<reference evidence="5 6" key="1">
    <citation type="submission" date="2011-10" db="EMBL/GenBank/DDBJ databases">
        <authorList>
            <person name="Genoscope - CEA"/>
        </authorList>
    </citation>
    <scope>NUCLEOTIDE SEQUENCE [LARGE SCALE GENOMIC DNA]</scope>
    <source>
        <strain evidence="5 6">RCC 1105</strain>
    </source>
</reference>
<evidence type="ECO:0008006" key="7">
    <source>
        <dbReference type="Google" id="ProtNLM"/>
    </source>
</evidence>
<dbReference type="GeneID" id="19013387"/>
<dbReference type="eggNOG" id="KOG1664">
    <property type="taxonomic scope" value="Eukaryota"/>
</dbReference>
<evidence type="ECO:0000256" key="3">
    <source>
        <dbReference type="ARBA" id="ARBA00023065"/>
    </source>
</evidence>
<evidence type="ECO:0000256" key="2">
    <source>
        <dbReference type="ARBA" id="ARBA00022448"/>
    </source>
</evidence>
<protein>
    <recommendedName>
        <fullName evidence="7">Vacuolar ATP synthase subunit E</fullName>
    </recommendedName>
</protein>
<dbReference type="RefSeq" id="XP_007510717.1">
    <property type="nucleotide sequence ID" value="XM_007510655.1"/>
</dbReference>
<dbReference type="InterPro" id="IPR002842">
    <property type="entry name" value="ATPase_V1_Esu"/>
</dbReference>
<dbReference type="GO" id="GO:0046961">
    <property type="term" value="F:proton-transporting ATPase activity, rotational mechanism"/>
    <property type="evidence" value="ECO:0007669"/>
    <property type="project" value="InterPro"/>
</dbReference>
<accession>K8F0D9</accession>
<keyword evidence="6" id="KW-1185">Reference proteome</keyword>
<evidence type="ECO:0000256" key="4">
    <source>
        <dbReference type="SAM" id="Coils"/>
    </source>
</evidence>
<dbReference type="EMBL" id="FO082269">
    <property type="protein sequence ID" value="CCO18250.1"/>
    <property type="molecule type" value="Genomic_DNA"/>
</dbReference>
<keyword evidence="3" id="KW-0406">Ion transport</keyword>
<dbReference type="OrthoDB" id="10263003at2759"/>
<keyword evidence="2" id="KW-0813">Transport</keyword>
<dbReference type="KEGG" id="bpg:Bathy10g03120"/>
<feature type="coiled-coil region" evidence="4">
    <location>
        <begin position="7"/>
        <end position="61"/>
    </location>
</feature>
<organism evidence="5 6">
    <name type="scientific">Bathycoccus prasinos</name>
    <dbReference type="NCBI Taxonomy" id="41875"/>
    <lineage>
        <taxon>Eukaryota</taxon>
        <taxon>Viridiplantae</taxon>
        <taxon>Chlorophyta</taxon>
        <taxon>Mamiellophyceae</taxon>
        <taxon>Mamiellales</taxon>
        <taxon>Bathycoccaceae</taxon>
        <taxon>Bathycoccus</taxon>
    </lineage>
</organism>
<comment type="similarity">
    <text evidence="1">Belongs to the V-ATPase E subunit family.</text>
</comment>
<dbReference type="AlphaFoldDB" id="K8F0D9"/>
<dbReference type="HAMAP" id="MF_00311">
    <property type="entry name" value="ATP_synth_E_arch"/>
    <property type="match status" value="1"/>
</dbReference>
<dbReference type="Pfam" id="PF01991">
    <property type="entry name" value="vATP-synt_E"/>
    <property type="match status" value="1"/>
</dbReference>
<dbReference type="GO" id="GO:0033178">
    <property type="term" value="C:proton-transporting two-sector ATPase complex, catalytic domain"/>
    <property type="evidence" value="ECO:0007669"/>
    <property type="project" value="InterPro"/>
</dbReference>